<dbReference type="RefSeq" id="WP_152169424.1">
    <property type="nucleotide sequence ID" value="NZ_CP045096.1"/>
</dbReference>
<accession>A0A5P8K4L0</accession>
<keyword evidence="2" id="KW-1185">Reference proteome</keyword>
<name>A0A5P8K4L0_9ACTN</name>
<reference evidence="1 2" key="1">
    <citation type="submission" date="2019-10" db="EMBL/GenBank/DDBJ databases">
        <title>Streptomyces sp. strain GY16 isolated from leaves of Broussonetia papyrifera.</title>
        <authorList>
            <person name="Mo P."/>
        </authorList>
    </citation>
    <scope>NUCLEOTIDE SEQUENCE [LARGE SCALE GENOMIC DNA]</scope>
    <source>
        <strain evidence="1 2">GY16</strain>
    </source>
</reference>
<dbReference type="KEGG" id="sphv:F9278_18990"/>
<evidence type="ECO:0000313" key="2">
    <source>
        <dbReference type="Proteomes" id="UP000327294"/>
    </source>
</evidence>
<organism evidence="1 2">
    <name type="scientific">Streptomyces phaeolivaceus</name>
    <dbReference type="NCBI Taxonomy" id="2653200"/>
    <lineage>
        <taxon>Bacteria</taxon>
        <taxon>Bacillati</taxon>
        <taxon>Actinomycetota</taxon>
        <taxon>Actinomycetes</taxon>
        <taxon>Kitasatosporales</taxon>
        <taxon>Streptomycetaceae</taxon>
        <taxon>Streptomyces</taxon>
    </lineage>
</organism>
<protein>
    <submittedName>
        <fullName evidence="1">Uncharacterized protein</fullName>
    </submittedName>
</protein>
<gene>
    <name evidence="1" type="ORF">F9278_18990</name>
</gene>
<dbReference type="AlphaFoldDB" id="A0A5P8K4L0"/>
<proteinExistence type="predicted"/>
<evidence type="ECO:0000313" key="1">
    <source>
        <dbReference type="EMBL" id="QFQ97950.1"/>
    </source>
</evidence>
<dbReference type="EMBL" id="CP045096">
    <property type="protein sequence ID" value="QFQ97950.1"/>
    <property type="molecule type" value="Genomic_DNA"/>
</dbReference>
<sequence length="181" mass="19701">MYRSHGTPDLVWDEVKEKFDPDSMGALPDLHVPDTTADDWQALLDLVVESGWQHEYSEGGTTLAVPSAAHVLARPHDAECPQLRVRPTQDMLAIFRFHADEEIDFDMDLREIQGQDRLDAFCGFLRSIGRHLGKPVLMCPEGVDDSPVLGFDPTLGRVVVLPDRAVGSGGGAPGQADTVGG</sequence>
<dbReference type="Proteomes" id="UP000327294">
    <property type="component" value="Chromosome"/>
</dbReference>